<keyword evidence="3 10" id="KW-0808">Transferase</keyword>
<accession>A0A0B2VXB0</accession>
<keyword evidence="7 10" id="KW-0333">Golgi apparatus</keyword>
<keyword evidence="9" id="KW-0325">Glycoprotein</keyword>
<dbReference type="EC" id="2.4.1.-" evidence="10"/>
<evidence type="ECO:0000256" key="8">
    <source>
        <dbReference type="ARBA" id="ARBA00023136"/>
    </source>
</evidence>
<evidence type="ECO:0000313" key="12">
    <source>
        <dbReference type="Proteomes" id="UP000031036"/>
    </source>
</evidence>
<dbReference type="GO" id="GO:0032580">
    <property type="term" value="C:Golgi cisterna membrane"/>
    <property type="evidence" value="ECO:0007669"/>
    <property type="project" value="UniProtKB-SubCell"/>
</dbReference>
<dbReference type="STRING" id="6265.A0A0B2VXB0"/>
<proteinExistence type="inferred from homology"/>
<organism evidence="11 12">
    <name type="scientific">Toxocara canis</name>
    <name type="common">Canine roundworm</name>
    <dbReference type="NCBI Taxonomy" id="6265"/>
    <lineage>
        <taxon>Eukaryota</taxon>
        <taxon>Metazoa</taxon>
        <taxon>Ecdysozoa</taxon>
        <taxon>Nematoda</taxon>
        <taxon>Chromadorea</taxon>
        <taxon>Rhabditida</taxon>
        <taxon>Spirurina</taxon>
        <taxon>Ascaridomorpha</taxon>
        <taxon>Ascaridoidea</taxon>
        <taxon>Toxocaridae</taxon>
        <taxon>Toxocara</taxon>
    </lineage>
</organism>
<dbReference type="Proteomes" id="UP000031036">
    <property type="component" value="Unassembled WGS sequence"/>
</dbReference>
<dbReference type="SUPFAM" id="SSF53448">
    <property type="entry name" value="Nucleotide-diphospho-sugar transferases"/>
    <property type="match status" value="2"/>
</dbReference>
<sequence length="726" mass="82949">MMFWRKGRLRISRSTLVCLFGMVFGMTGTLMLTTVRRVPHTSYCDGVVTQPKQPRLLLVGVMTAAKYVDTRAYNVWKTWGQHIPGKILFFVAEHTTSVHSGMPLIQLKGVNDVYPPQKKSFAMLKWMADNHLNDFDWFMRADDDLYVRVDKLEQLLRSLDSDKAQLLGQAGLGNTAEYGQLALGQQDNYCMGGPGVVMSRETLRVLAPYLRSCLMEMLTTHEDVELGRCIRKHVGVACTWNYEMRTLFHNNQTVPHAYQGGVSELRRAITLHPIKRPSIMLRMHAHNRALRLATLRSRRITLLGDLPITKSPSLTRHIANTTRDLKHWDFISSNSILFCAGQVNCPRHTVDLSIRNAIGEVVTQLFDEFNSNARQRGRVLQFQNIQYGYMRVEPRFGVDYVLDMILWFKKFRPPHRATLSVRRHAYVQQTFGSLEVTSDAMLRERLRQRINKVIRMRKMNGSEEADWSKVSLPPERSHIFIVLPLCGRADTFKRFSNHLRNICQVRNRFSLIVVLFDSSSEEDSAIVATLKELHNDIDVQVIEMGRAPFSRGIALSRGAASLPPDALMFFTDVDMLFTCETLDRIRLNTIRGAQVYFPIVFSEYSPETWSDSDRLLSDAFHYGRRRGYFRHFGFGLVSLYRGDLDLVGGLNLNIKGWGMEDVDLFEKCVRSPLRVLRAPDPGLVHIYHTIRCADSMPQAQHAMCTGSKAASLASLDSLVDQISMYS</sequence>
<dbReference type="AlphaFoldDB" id="A0A0B2VXB0"/>
<dbReference type="OrthoDB" id="431432at2759"/>
<gene>
    <name evidence="11" type="primary">Chsy1</name>
    <name evidence="11" type="ORF">Tcan_16471</name>
</gene>
<dbReference type="InterPro" id="IPR029044">
    <property type="entry name" value="Nucleotide-diphossugar_trans"/>
</dbReference>
<comment type="subcellular location">
    <subcellularLocation>
        <location evidence="1 10">Golgi apparatus</location>
        <location evidence="1 10">Golgi stack membrane</location>
        <topology evidence="1 10">Single-pass type II membrane protein</topology>
    </subcellularLocation>
</comment>
<dbReference type="PANTHER" id="PTHR12369">
    <property type="entry name" value="CHONDROITIN SYNTHASE"/>
    <property type="match status" value="1"/>
</dbReference>
<keyword evidence="6" id="KW-1133">Transmembrane helix</keyword>
<dbReference type="FunFam" id="3.90.550.50:FF:000004">
    <property type="entry name" value="Hexosyltransferase"/>
    <property type="match status" value="1"/>
</dbReference>
<evidence type="ECO:0000256" key="9">
    <source>
        <dbReference type="ARBA" id="ARBA00023180"/>
    </source>
</evidence>
<evidence type="ECO:0000313" key="11">
    <source>
        <dbReference type="EMBL" id="KHN86258.1"/>
    </source>
</evidence>
<dbReference type="InterPro" id="IPR008428">
    <property type="entry name" value="Chond_GalNAc"/>
</dbReference>
<dbReference type="GO" id="GO:0047238">
    <property type="term" value="F:glucuronosyl-N-acetylgalactosaminyl-proteoglycan 4-beta-N-acetylgalactosaminyltransferase activity"/>
    <property type="evidence" value="ECO:0007669"/>
    <property type="project" value="TreeGrafter"/>
</dbReference>
<evidence type="ECO:0000256" key="1">
    <source>
        <dbReference type="ARBA" id="ARBA00004447"/>
    </source>
</evidence>
<evidence type="ECO:0000256" key="10">
    <source>
        <dbReference type="RuleBase" id="RU364016"/>
    </source>
</evidence>
<dbReference type="Gene3D" id="3.90.550.50">
    <property type="match status" value="1"/>
</dbReference>
<evidence type="ECO:0000256" key="7">
    <source>
        <dbReference type="ARBA" id="ARBA00023034"/>
    </source>
</evidence>
<keyword evidence="12" id="KW-1185">Reference proteome</keyword>
<dbReference type="InterPro" id="IPR051227">
    <property type="entry name" value="CS_glycosyltransferase"/>
</dbReference>
<keyword evidence="5 10" id="KW-0735">Signal-anchor</keyword>
<evidence type="ECO:0000256" key="4">
    <source>
        <dbReference type="ARBA" id="ARBA00022692"/>
    </source>
</evidence>
<dbReference type="Gene3D" id="3.90.550.10">
    <property type="entry name" value="Spore Coat Polysaccharide Biosynthesis Protein SpsA, Chain A"/>
    <property type="match status" value="1"/>
</dbReference>
<comment type="similarity">
    <text evidence="2 10">Belongs to the chondroitin N-acetylgalactosaminyltransferase family.</text>
</comment>
<evidence type="ECO:0000256" key="6">
    <source>
        <dbReference type="ARBA" id="ARBA00022989"/>
    </source>
</evidence>
<evidence type="ECO:0000256" key="5">
    <source>
        <dbReference type="ARBA" id="ARBA00022968"/>
    </source>
</evidence>
<dbReference type="OMA" id="CADRVNC"/>
<keyword evidence="4" id="KW-0812">Transmembrane</keyword>
<comment type="caution">
    <text evidence="11">The sequence shown here is derived from an EMBL/GenBank/DDBJ whole genome shotgun (WGS) entry which is preliminary data.</text>
</comment>
<dbReference type="EMBL" id="JPKZ01000637">
    <property type="protein sequence ID" value="KHN86258.1"/>
    <property type="molecule type" value="Genomic_DNA"/>
</dbReference>
<dbReference type="PANTHER" id="PTHR12369:SF11">
    <property type="entry name" value="HEXOSYLTRANSFERASE"/>
    <property type="match status" value="1"/>
</dbReference>
<evidence type="ECO:0000256" key="3">
    <source>
        <dbReference type="ARBA" id="ARBA00022679"/>
    </source>
</evidence>
<keyword evidence="8" id="KW-0472">Membrane</keyword>
<dbReference type="Pfam" id="PF05679">
    <property type="entry name" value="CHGN"/>
    <property type="match status" value="1"/>
</dbReference>
<protein>
    <recommendedName>
        <fullName evidence="10">Hexosyltransferase</fullName>
        <ecNumber evidence="10">2.4.1.-</ecNumber>
    </recommendedName>
</protein>
<evidence type="ECO:0000256" key="2">
    <source>
        <dbReference type="ARBA" id="ARBA00009239"/>
    </source>
</evidence>
<name>A0A0B2VXB0_TOXCA</name>
<reference evidence="11 12" key="1">
    <citation type="submission" date="2014-11" db="EMBL/GenBank/DDBJ databases">
        <title>Genetic blueprint of the zoonotic pathogen Toxocara canis.</title>
        <authorList>
            <person name="Zhu X.-Q."/>
            <person name="Korhonen P.K."/>
            <person name="Cai H."/>
            <person name="Young N.D."/>
            <person name="Nejsum P."/>
            <person name="von Samson-Himmelstjerna G."/>
            <person name="Boag P.R."/>
            <person name="Tan P."/>
            <person name="Li Q."/>
            <person name="Min J."/>
            <person name="Yang Y."/>
            <person name="Wang X."/>
            <person name="Fang X."/>
            <person name="Hall R.S."/>
            <person name="Hofmann A."/>
            <person name="Sternberg P.W."/>
            <person name="Jex A.R."/>
            <person name="Gasser R.B."/>
        </authorList>
    </citation>
    <scope>NUCLEOTIDE SEQUENCE [LARGE SCALE GENOMIC DNA]</scope>
    <source>
        <strain evidence="11">PN_DK_2014</strain>
    </source>
</reference>